<comment type="similarity">
    <text evidence="1 4">Belongs to the glycosyl hydrolase 28 family.</text>
</comment>
<dbReference type="InterPro" id="IPR011050">
    <property type="entry name" value="Pectin_lyase_fold/virulence"/>
</dbReference>
<evidence type="ECO:0000259" key="5">
    <source>
        <dbReference type="Pfam" id="PF12708"/>
    </source>
</evidence>
<dbReference type="EMBL" id="JAQIFT010000053">
    <property type="protein sequence ID" value="MDA3732720.1"/>
    <property type="molecule type" value="Genomic_DNA"/>
</dbReference>
<dbReference type="InterPro" id="IPR024535">
    <property type="entry name" value="RHGA/B-epi-like_pectate_lyase"/>
</dbReference>
<proteinExistence type="inferred from homology"/>
<dbReference type="PANTHER" id="PTHR31339:SF9">
    <property type="entry name" value="PLASMIN AND FIBRONECTIN-BINDING PROTEIN A"/>
    <property type="match status" value="1"/>
</dbReference>
<evidence type="ECO:0000256" key="1">
    <source>
        <dbReference type="ARBA" id="ARBA00008834"/>
    </source>
</evidence>
<dbReference type="RefSeq" id="WP_271012744.1">
    <property type="nucleotide sequence ID" value="NZ_JAQIFT010000053.1"/>
</dbReference>
<evidence type="ECO:0000313" key="6">
    <source>
        <dbReference type="EMBL" id="MDA3732720.1"/>
    </source>
</evidence>
<name>A0AA42DPG4_9FIRM</name>
<keyword evidence="3 4" id="KW-0326">Glycosidase</keyword>
<dbReference type="Pfam" id="PF12708">
    <property type="entry name" value="Pect-lyase_RHGA_epim"/>
    <property type="match status" value="1"/>
</dbReference>
<sequence length="517" mass="57656">MNVKIIKIMARCGTFELDCKTCFYTDHMFEVFVDGEFYGEYNNNCFTIYNLKPSKKYELAIYCQDEKVTITFETTAEAAVLDITLFGARGDGITDCTLALQAAVSCCPEGGTVYVPAGVYLTYPVFLKSDMTLYLEKDAVLLGGVERYRYPILPGMIEDDELKDSLNLGSWEGNPLDSYAALITAVGVKNLNICGEGEINGNADASDWWENEKVRRGAWRPKTIFLNRCNHVTLLGITVKNSPCWTIHPYYCDNVDILNIRVQNPDNSPNTDGMDPESCENVQIIGTVISVGDDCIALKSGKYYMGKFHPKQTKNVVIRNCLLERGHGAVVIGSEISAGITDVCIEQCLIRNTDRGLRVKTRRGRGNMSIVDQVVYRNVRMEKVLTPFVINMYYFCDPDGRSEYVSSKEALPVDEMTPRIGKLLLQDVACVDAEYAAMFFYGLKEQPIKSIELHNVSVSFLEGANPGMPAMMEGIDPMSKVGLFATNVEQIVLENVKITGQEGERLILENVPVIEEV</sequence>
<dbReference type="SUPFAM" id="SSF51126">
    <property type="entry name" value="Pectin lyase-like"/>
    <property type="match status" value="1"/>
</dbReference>
<evidence type="ECO:0000313" key="7">
    <source>
        <dbReference type="Proteomes" id="UP001169242"/>
    </source>
</evidence>
<comment type="caution">
    <text evidence="6">The sequence shown here is derived from an EMBL/GenBank/DDBJ whole genome shotgun (WGS) entry which is preliminary data.</text>
</comment>
<dbReference type="Gene3D" id="2.160.20.10">
    <property type="entry name" value="Single-stranded right-handed beta-helix, Pectin lyase-like"/>
    <property type="match status" value="1"/>
</dbReference>
<dbReference type="SMART" id="SM00710">
    <property type="entry name" value="PbH1"/>
    <property type="match status" value="5"/>
</dbReference>
<dbReference type="Proteomes" id="UP001169242">
    <property type="component" value="Unassembled WGS sequence"/>
</dbReference>
<dbReference type="PANTHER" id="PTHR31339">
    <property type="entry name" value="PECTIN LYASE-RELATED"/>
    <property type="match status" value="1"/>
</dbReference>
<keyword evidence="2 4" id="KW-0378">Hydrolase</keyword>
<gene>
    <name evidence="6" type="ORF">PBV87_14650</name>
</gene>
<dbReference type="GO" id="GO:0004650">
    <property type="term" value="F:polygalacturonase activity"/>
    <property type="evidence" value="ECO:0007669"/>
    <property type="project" value="InterPro"/>
</dbReference>
<dbReference type="InterPro" id="IPR012334">
    <property type="entry name" value="Pectin_lyas_fold"/>
</dbReference>
<dbReference type="InterPro" id="IPR006626">
    <property type="entry name" value="PbH1"/>
</dbReference>
<evidence type="ECO:0000256" key="2">
    <source>
        <dbReference type="ARBA" id="ARBA00022801"/>
    </source>
</evidence>
<dbReference type="InterPro" id="IPR000743">
    <property type="entry name" value="Glyco_hydro_28"/>
</dbReference>
<dbReference type="AlphaFoldDB" id="A0AA42DPG4"/>
<organism evidence="6 7">
    <name type="scientific">Holtiella tumoricola</name>
    <dbReference type="NCBI Taxonomy" id="3018743"/>
    <lineage>
        <taxon>Bacteria</taxon>
        <taxon>Bacillati</taxon>
        <taxon>Bacillota</taxon>
        <taxon>Clostridia</taxon>
        <taxon>Lachnospirales</taxon>
        <taxon>Cellulosilyticaceae</taxon>
        <taxon>Holtiella</taxon>
    </lineage>
</organism>
<evidence type="ECO:0000256" key="3">
    <source>
        <dbReference type="ARBA" id="ARBA00023295"/>
    </source>
</evidence>
<accession>A0AA42DPG4</accession>
<keyword evidence="7" id="KW-1185">Reference proteome</keyword>
<dbReference type="InterPro" id="IPR051801">
    <property type="entry name" value="GH28_Enzymes"/>
</dbReference>
<dbReference type="Pfam" id="PF00295">
    <property type="entry name" value="Glyco_hydro_28"/>
    <property type="match status" value="1"/>
</dbReference>
<protein>
    <submittedName>
        <fullName evidence="6">Glycoside hydrolase family 28 protein</fullName>
    </submittedName>
</protein>
<feature type="domain" description="Rhamnogalacturonase A/B/Epimerase-like pectate lyase" evidence="5">
    <location>
        <begin position="83"/>
        <end position="122"/>
    </location>
</feature>
<dbReference type="GO" id="GO:0005975">
    <property type="term" value="P:carbohydrate metabolic process"/>
    <property type="evidence" value="ECO:0007669"/>
    <property type="project" value="InterPro"/>
</dbReference>
<reference evidence="6" key="1">
    <citation type="journal article" date="2023" name="Int. J. Syst. Evol. Microbiol.">
        <title>&lt;i&gt;Holtiella tumoricola&lt;/i&gt; gen. nov. sp. nov., isolated from a human clinical sample.</title>
        <authorList>
            <person name="Allen-Vercoe E."/>
            <person name="Daigneault M.C."/>
            <person name="Vancuren S.J."/>
            <person name="Cochrane K."/>
            <person name="O'Neal L.L."/>
            <person name="Sankaranarayanan K."/>
            <person name="Lawson P.A."/>
        </authorList>
    </citation>
    <scope>NUCLEOTIDE SEQUENCE</scope>
    <source>
        <strain evidence="6">CC70A</strain>
    </source>
</reference>
<evidence type="ECO:0000256" key="4">
    <source>
        <dbReference type="RuleBase" id="RU361169"/>
    </source>
</evidence>